<dbReference type="PROSITE" id="PS51857">
    <property type="entry name" value="CSD_2"/>
    <property type="match status" value="1"/>
</dbReference>
<name>A0ABP0JC80_9DINO</name>
<keyword evidence="1" id="KW-0597">Phosphoprotein</keyword>
<dbReference type="InterPro" id="IPR019844">
    <property type="entry name" value="CSD_CS"/>
</dbReference>
<proteinExistence type="predicted"/>
<accession>A0ABP0JC80</accession>
<evidence type="ECO:0000256" key="1">
    <source>
        <dbReference type="ARBA" id="ARBA00022553"/>
    </source>
</evidence>
<dbReference type="SMART" id="SM00357">
    <property type="entry name" value="CSP"/>
    <property type="match status" value="1"/>
</dbReference>
<protein>
    <submittedName>
        <fullName evidence="4">Cold shock domain-containing protein 4 (AtCSP4) (Glycine-rich protein 2b) (AtGRP2b)</fullName>
    </submittedName>
</protein>
<reference evidence="4 5" key="1">
    <citation type="submission" date="2024-02" db="EMBL/GenBank/DDBJ databases">
        <authorList>
            <person name="Chen Y."/>
            <person name="Shah S."/>
            <person name="Dougan E. K."/>
            <person name="Thang M."/>
            <person name="Chan C."/>
        </authorList>
    </citation>
    <scope>NUCLEOTIDE SEQUENCE [LARGE SCALE GENOMIC DNA]</scope>
</reference>
<organism evidence="4 5">
    <name type="scientific">Durusdinium trenchii</name>
    <dbReference type="NCBI Taxonomy" id="1381693"/>
    <lineage>
        <taxon>Eukaryota</taxon>
        <taxon>Sar</taxon>
        <taxon>Alveolata</taxon>
        <taxon>Dinophyceae</taxon>
        <taxon>Suessiales</taxon>
        <taxon>Symbiodiniaceae</taxon>
        <taxon>Durusdinium</taxon>
    </lineage>
</organism>
<keyword evidence="5" id="KW-1185">Reference proteome</keyword>
<evidence type="ECO:0000313" key="5">
    <source>
        <dbReference type="Proteomes" id="UP001642464"/>
    </source>
</evidence>
<sequence>MAIPWVSLRCFADRRVGAVKVWNEQKGFGFIAPSEGGEDVFVHRTSVAEGVQLSPGMSVSYLPEWDAKKNKDRASNVQVAEPPEGESSGTGAGEVQSHHIVGSWEKWNIHKAAMKGDDALRHRVTLRSDAAKGKGGDVREEFQIVGNQSWDLRFYPAGGDKEEVVVLKPGGAGSKAALGSKKKGHGRNWAVEGTAGESFDIIFDKQSMMVKSEMVE</sequence>
<dbReference type="Gene3D" id="2.40.50.140">
    <property type="entry name" value="Nucleic acid-binding proteins"/>
    <property type="match status" value="1"/>
</dbReference>
<dbReference type="InterPro" id="IPR052069">
    <property type="entry name" value="Ca-reg_mRNA-binding_domain"/>
</dbReference>
<dbReference type="SUPFAM" id="SSF50249">
    <property type="entry name" value="Nucleic acid-binding proteins"/>
    <property type="match status" value="1"/>
</dbReference>
<feature type="region of interest" description="Disordered" evidence="2">
    <location>
        <begin position="72"/>
        <end position="96"/>
    </location>
</feature>
<dbReference type="EMBL" id="CAXAMM010006692">
    <property type="protein sequence ID" value="CAK9012000.1"/>
    <property type="molecule type" value="Genomic_DNA"/>
</dbReference>
<dbReference type="Proteomes" id="UP001642464">
    <property type="component" value="Unassembled WGS sequence"/>
</dbReference>
<feature type="domain" description="CSD" evidence="3">
    <location>
        <begin position="14"/>
        <end position="79"/>
    </location>
</feature>
<evidence type="ECO:0000259" key="3">
    <source>
        <dbReference type="PROSITE" id="PS51857"/>
    </source>
</evidence>
<dbReference type="Pfam" id="PF00313">
    <property type="entry name" value="CSD"/>
    <property type="match status" value="1"/>
</dbReference>
<evidence type="ECO:0000256" key="2">
    <source>
        <dbReference type="SAM" id="MobiDB-lite"/>
    </source>
</evidence>
<dbReference type="InterPro" id="IPR002059">
    <property type="entry name" value="CSP_DNA-bd"/>
</dbReference>
<dbReference type="InterPro" id="IPR012340">
    <property type="entry name" value="NA-bd_OB-fold"/>
</dbReference>
<evidence type="ECO:0000313" key="4">
    <source>
        <dbReference type="EMBL" id="CAK9012000.1"/>
    </source>
</evidence>
<gene>
    <name evidence="4" type="ORF">SCF082_LOCUS11337</name>
</gene>
<comment type="caution">
    <text evidence="4">The sequence shown here is derived from an EMBL/GenBank/DDBJ whole genome shotgun (WGS) entry which is preliminary data.</text>
</comment>
<dbReference type="PROSITE" id="PS00352">
    <property type="entry name" value="CSD_1"/>
    <property type="match status" value="1"/>
</dbReference>
<dbReference type="InterPro" id="IPR011129">
    <property type="entry name" value="CSD"/>
</dbReference>
<dbReference type="PANTHER" id="PTHR12962">
    <property type="entry name" value="CALCIUM-REGULATED HEAT STABLE PROTEIN CRHSP-24-RELATED"/>
    <property type="match status" value="1"/>
</dbReference>
<dbReference type="CDD" id="cd04458">
    <property type="entry name" value="CSP_CDS"/>
    <property type="match status" value="1"/>
</dbReference>
<dbReference type="PANTHER" id="PTHR12962:SF1">
    <property type="entry name" value="COLD SHOCK DOMAIN-CONTAINING PROTEIN CG9705"/>
    <property type="match status" value="1"/>
</dbReference>